<dbReference type="SUPFAM" id="SSF140500">
    <property type="entry name" value="BAS1536-like"/>
    <property type="match status" value="1"/>
</dbReference>
<gene>
    <name evidence="2" type="ORF">ACFSJF_14535</name>
</gene>
<dbReference type="InterPro" id="IPR053028">
    <property type="entry name" value="Spo0E-like_phosphatase"/>
</dbReference>
<keyword evidence="1" id="KW-0175">Coiled coil</keyword>
<reference evidence="3" key="1">
    <citation type="journal article" date="2019" name="Int. J. Syst. Evol. Microbiol.">
        <title>The Global Catalogue of Microorganisms (GCM) 10K type strain sequencing project: providing services to taxonomists for standard genome sequencing and annotation.</title>
        <authorList>
            <consortium name="The Broad Institute Genomics Platform"/>
            <consortium name="The Broad Institute Genome Sequencing Center for Infectious Disease"/>
            <person name="Wu L."/>
            <person name="Ma J."/>
        </authorList>
    </citation>
    <scope>NUCLEOTIDE SEQUENCE [LARGE SCALE GENOMIC DNA]</scope>
    <source>
        <strain evidence="3">R28</strain>
    </source>
</reference>
<accession>A0ABW4W424</accession>
<dbReference type="Pfam" id="PF09388">
    <property type="entry name" value="SpoOE-like"/>
    <property type="match status" value="1"/>
</dbReference>
<dbReference type="EMBL" id="JBHUHQ010000019">
    <property type="protein sequence ID" value="MFD2045493.1"/>
    <property type="molecule type" value="Genomic_DNA"/>
</dbReference>
<protein>
    <submittedName>
        <fullName evidence="2">Aspartyl-phosphate phosphatase Spo0E family protein</fullName>
    </submittedName>
</protein>
<dbReference type="RefSeq" id="WP_377558131.1">
    <property type="nucleotide sequence ID" value="NZ_JBHUHQ010000019.1"/>
</dbReference>
<sequence>MFDYNCKRNDLMDQIQEKKEELINIGLEKGLQHNETILISQQLDKLIYKSQKLKLRNK</sequence>
<dbReference type="InterPro" id="IPR036638">
    <property type="entry name" value="HLH_DNA-bd_sf"/>
</dbReference>
<comment type="caution">
    <text evidence="2">The sequence shown here is derived from an EMBL/GenBank/DDBJ whole genome shotgun (WGS) entry which is preliminary data.</text>
</comment>
<dbReference type="PANTHER" id="PTHR41263">
    <property type="entry name" value="ASPARTYL-PHOSPHATE PHOSPHATASE YISI"/>
    <property type="match status" value="1"/>
</dbReference>
<dbReference type="Proteomes" id="UP001597383">
    <property type="component" value="Unassembled WGS sequence"/>
</dbReference>
<evidence type="ECO:0000256" key="1">
    <source>
        <dbReference type="SAM" id="Coils"/>
    </source>
</evidence>
<feature type="coiled-coil region" evidence="1">
    <location>
        <begin position="1"/>
        <end position="28"/>
    </location>
</feature>
<proteinExistence type="predicted"/>
<evidence type="ECO:0000313" key="2">
    <source>
        <dbReference type="EMBL" id="MFD2045493.1"/>
    </source>
</evidence>
<name>A0ABW4W424_9BACI</name>
<dbReference type="InterPro" id="IPR018540">
    <property type="entry name" value="Spo0E-like"/>
</dbReference>
<keyword evidence="3" id="KW-1185">Reference proteome</keyword>
<evidence type="ECO:0000313" key="3">
    <source>
        <dbReference type="Proteomes" id="UP001597383"/>
    </source>
</evidence>
<dbReference type="PANTHER" id="PTHR41263:SF1">
    <property type="entry name" value="ASPARTYL-PHOSPHATE PHOSPHATASE YISI"/>
    <property type="match status" value="1"/>
</dbReference>
<dbReference type="Gene3D" id="4.10.280.10">
    <property type="entry name" value="Helix-loop-helix DNA-binding domain"/>
    <property type="match status" value="1"/>
</dbReference>
<organism evidence="2 3">
    <name type="scientific">Ornithinibacillus salinisoli</name>
    <dbReference type="NCBI Taxonomy" id="1848459"/>
    <lineage>
        <taxon>Bacteria</taxon>
        <taxon>Bacillati</taxon>
        <taxon>Bacillota</taxon>
        <taxon>Bacilli</taxon>
        <taxon>Bacillales</taxon>
        <taxon>Bacillaceae</taxon>
        <taxon>Ornithinibacillus</taxon>
    </lineage>
</organism>
<dbReference type="InterPro" id="IPR037208">
    <property type="entry name" value="Spo0E-like_sf"/>
</dbReference>